<dbReference type="PROSITE" id="PS51898">
    <property type="entry name" value="TYR_RECOMBINASE"/>
    <property type="match status" value="1"/>
</dbReference>
<dbReference type="InterPro" id="IPR010998">
    <property type="entry name" value="Integrase_recombinase_N"/>
</dbReference>
<keyword evidence="2 4" id="KW-0238">DNA-binding</keyword>
<organism evidence="7 8">
    <name type="scientific">Halopenitus persicus</name>
    <dbReference type="NCBI Taxonomy" id="1048396"/>
    <lineage>
        <taxon>Archaea</taxon>
        <taxon>Methanobacteriati</taxon>
        <taxon>Methanobacteriota</taxon>
        <taxon>Stenosarchaea group</taxon>
        <taxon>Halobacteria</taxon>
        <taxon>Halobacteriales</taxon>
        <taxon>Haloferacaceae</taxon>
        <taxon>Halopenitus</taxon>
    </lineage>
</organism>
<dbReference type="Gene3D" id="1.10.150.130">
    <property type="match status" value="1"/>
</dbReference>
<dbReference type="GO" id="GO:0015074">
    <property type="term" value="P:DNA integration"/>
    <property type="evidence" value="ECO:0007669"/>
    <property type="project" value="UniProtKB-KW"/>
</dbReference>
<feature type="domain" description="Core-binding (CB)" evidence="6">
    <location>
        <begin position="18"/>
        <end position="102"/>
    </location>
</feature>
<dbReference type="AlphaFoldDB" id="A0A1H3MUV6"/>
<evidence type="ECO:0000259" key="5">
    <source>
        <dbReference type="PROSITE" id="PS51898"/>
    </source>
</evidence>
<dbReference type="SUPFAM" id="SSF47823">
    <property type="entry name" value="lambda integrase-like, N-terminal domain"/>
    <property type="match status" value="1"/>
</dbReference>
<evidence type="ECO:0000256" key="3">
    <source>
        <dbReference type="ARBA" id="ARBA00023172"/>
    </source>
</evidence>
<gene>
    <name evidence="7" type="ORF">SAMN05216564_11092</name>
</gene>
<dbReference type="Proteomes" id="UP000199079">
    <property type="component" value="Unassembled WGS sequence"/>
</dbReference>
<keyword evidence="8" id="KW-1185">Reference proteome</keyword>
<reference evidence="8" key="1">
    <citation type="submission" date="2016-10" db="EMBL/GenBank/DDBJ databases">
        <authorList>
            <person name="Varghese N."/>
            <person name="Submissions S."/>
        </authorList>
    </citation>
    <scope>NUCLEOTIDE SEQUENCE [LARGE SCALE GENOMIC DNA]</scope>
    <source>
        <strain evidence="8">DC30,IBRC 10041,KCTC 4046</strain>
    </source>
</reference>
<sequence length="374" mass="43198">MRNDKGQYASPADKQISGEMEELLGRYLESLREQKDRTKDSTVNTRRREVRYWLAFCESNDIDPLAATTEDVRGYIQLNSNLADTTVGSYYRSVQSFYSIVANDARDDQLELVNGHPCEDSNTIDLKDDYNIYENKAEYKIQHDLTASNSDELREGTSEVLALKPEQVESLFDAVPGKTPQAKLRNEIAVRLNWYTGCRSVELSRLKIENIDWEECSIDVRSAKLSVKENSGLIRRDVYFPEEFRFQLKRWCERIRHAFSAEAMPDSGNILVTTHNDEMSGPQINDVVKKAARNAEVQRPLRPPNPDPDDEVKEWFVTTHRIRRSAISHWVNDCESLGLHQVRRIAGHARIEQTMEYVEDDDDQIAVDYQKAMR</sequence>
<evidence type="ECO:0000259" key="6">
    <source>
        <dbReference type="PROSITE" id="PS51900"/>
    </source>
</evidence>
<evidence type="ECO:0000313" key="7">
    <source>
        <dbReference type="EMBL" id="SDY80274.1"/>
    </source>
</evidence>
<dbReference type="PANTHER" id="PTHR30349:SF41">
    <property type="entry name" value="INTEGRASE_RECOMBINASE PROTEIN MJ0367-RELATED"/>
    <property type="match status" value="1"/>
</dbReference>
<dbReference type="InterPro" id="IPR011010">
    <property type="entry name" value="DNA_brk_join_enz"/>
</dbReference>
<dbReference type="InterPro" id="IPR013762">
    <property type="entry name" value="Integrase-like_cat_sf"/>
</dbReference>
<feature type="domain" description="Tyr recombinase" evidence="5">
    <location>
        <begin position="158"/>
        <end position="370"/>
    </location>
</feature>
<dbReference type="Gene3D" id="1.10.443.10">
    <property type="entry name" value="Intergrase catalytic core"/>
    <property type="match status" value="1"/>
</dbReference>
<dbReference type="GO" id="GO:0003677">
    <property type="term" value="F:DNA binding"/>
    <property type="evidence" value="ECO:0007669"/>
    <property type="project" value="UniProtKB-UniRule"/>
</dbReference>
<dbReference type="InterPro" id="IPR050090">
    <property type="entry name" value="Tyrosine_recombinase_XerCD"/>
</dbReference>
<evidence type="ECO:0000313" key="8">
    <source>
        <dbReference type="Proteomes" id="UP000199079"/>
    </source>
</evidence>
<dbReference type="PROSITE" id="PS51900">
    <property type="entry name" value="CB"/>
    <property type="match status" value="1"/>
</dbReference>
<dbReference type="OrthoDB" id="142231at2157"/>
<dbReference type="SUPFAM" id="SSF56349">
    <property type="entry name" value="DNA breaking-rejoining enzymes"/>
    <property type="match status" value="1"/>
</dbReference>
<evidence type="ECO:0000256" key="4">
    <source>
        <dbReference type="PROSITE-ProRule" id="PRU01248"/>
    </source>
</evidence>
<name>A0A1H3MUV6_9EURY</name>
<dbReference type="PANTHER" id="PTHR30349">
    <property type="entry name" value="PHAGE INTEGRASE-RELATED"/>
    <property type="match status" value="1"/>
</dbReference>
<keyword evidence="3" id="KW-0233">DNA recombination</keyword>
<dbReference type="InterPro" id="IPR044068">
    <property type="entry name" value="CB"/>
</dbReference>
<dbReference type="GO" id="GO:0006310">
    <property type="term" value="P:DNA recombination"/>
    <property type="evidence" value="ECO:0007669"/>
    <property type="project" value="UniProtKB-KW"/>
</dbReference>
<protein>
    <submittedName>
        <fullName evidence="7">Integrase/recombinase XerD</fullName>
    </submittedName>
</protein>
<dbReference type="InterPro" id="IPR002104">
    <property type="entry name" value="Integrase_catalytic"/>
</dbReference>
<dbReference type="EMBL" id="FNPC01000010">
    <property type="protein sequence ID" value="SDY80274.1"/>
    <property type="molecule type" value="Genomic_DNA"/>
</dbReference>
<proteinExistence type="predicted"/>
<evidence type="ECO:0000256" key="1">
    <source>
        <dbReference type="ARBA" id="ARBA00022908"/>
    </source>
</evidence>
<dbReference type="RefSeq" id="WP_092734471.1">
    <property type="nucleotide sequence ID" value="NZ_FNPC01000010.1"/>
</dbReference>
<evidence type="ECO:0000256" key="2">
    <source>
        <dbReference type="ARBA" id="ARBA00023125"/>
    </source>
</evidence>
<dbReference type="Pfam" id="PF00589">
    <property type="entry name" value="Phage_integrase"/>
    <property type="match status" value="1"/>
</dbReference>
<accession>A0A1H3MUV6</accession>
<keyword evidence="1" id="KW-0229">DNA integration</keyword>
<dbReference type="CDD" id="cd00397">
    <property type="entry name" value="DNA_BRE_C"/>
    <property type="match status" value="1"/>
</dbReference>